<proteinExistence type="predicted"/>
<dbReference type="Pfam" id="PF11716">
    <property type="entry name" value="MDMPI_N"/>
    <property type="match status" value="1"/>
</dbReference>
<evidence type="ECO:0000313" key="4">
    <source>
        <dbReference type="Proteomes" id="UP000538929"/>
    </source>
</evidence>
<dbReference type="NCBIfam" id="TIGR03083">
    <property type="entry name" value="maleylpyruvate isomerase family mycothiol-dependent enzyme"/>
    <property type="match status" value="1"/>
</dbReference>
<dbReference type="InterPro" id="IPR036527">
    <property type="entry name" value="SCP2_sterol-bd_dom_sf"/>
</dbReference>
<comment type="caution">
    <text evidence="3">The sequence shown here is derived from an EMBL/GenBank/DDBJ whole genome shotgun (WGS) entry which is preliminary data.</text>
</comment>
<keyword evidence="4" id="KW-1185">Reference proteome</keyword>
<reference evidence="4" key="1">
    <citation type="submission" date="2019-10" db="EMBL/GenBank/DDBJ databases">
        <title>Streptomyces sp. nov., a novel actinobacterium isolated from alkaline environment.</title>
        <authorList>
            <person name="Golinska P."/>
        </authorList>
    </citation>
    <scope>NUCLEOTIDE SEQUENCE [LARGE SCALE GENOMIC DNA]</scope>
    <source>
        <strain evidence="4">DSM 42118</strain>
    </source>
</reference>
<dbReference type="AlphaFoldDB" id="A0A7W3Y2I1"/>
<organism evidence="3 4">
    <name type="scientific">Streptomyces alkaliphilus</name>
    <dbReference type="NCBI Taxonomy" id="1472722"/>
    <lineage>
        <taxon>Bacteria</taxon>
        <taxon>Bacillati</taxon>
        <taxon>Actinomycetota</taxon>
        <taxon>Actinomycetes</taxon>
        <taxon>Kitasatosporales</taxon>
        <taxon>Streptomycetaceae</taxon>
        <taxon>Streptomyces</taxon>
    </lineage>
</organism>
<keyword evidence="3" id="KW-0670">Pyruvate</keyword>
<evidence type="ECO:0000259" key="2">
    <source>
        <dbReference type="Pfam" id="PF11716"/>
    </source>
</evidence>
<dbReference type="InterPro" id="IPR017517">
    <property type="entry name" value="Maleyloyr_isom"/>
</dbReference>
<dbReference type="InterPro" id="IPR034660">
    <property type="entry name" value="DinB/YfiT-like"/>
</dbReference>
<gene>
    <name evidence="3" type="ORF">FNQ90_14970</name>
</gene>
<keyword evidence="3" id="KW-0413">Isomerase</keyword>
<dbReference type="Gene3D" id="1.20.120.450">
    <property type="entry name" value="dinb family like domain"/>
    <property type="match status" value="1"/>
</dbReference>
<dbReference type="GO" id="GO:0016853">
    <property type="term" value="F:isomerase activity"/>
    <property type="evidence" value="ECO:0007669"/>
    <property type="project" value="UniProtKB-KW"/>
</dbReference>
<dbReference type="InterPro" id="IPR010872">
    <property type="entry name" value="MDMPI_C-term_domain"/>
</dbReference>
<name>A0A7W3Y2I1_9ACTN</name>
<dbReference type="GO" id="GO:0046872">
    <property type="term" value="F:metal ion binding"/>
    <property type="evidence" value="ECO:0007669"/>
    <property type="project" value="InterPro"/>
</dbReference>
<feature type="domain" description="MDMPI C-terminal" evidence="1">
    <location>
        <begin position="149"/>
        <end position="227"/>
    </location>
</feature>
<evidence type="ECO:0000313" key="3">
    <source>
        <dbReference type="EMBL" id="MBB0245365.1"/>
    </source>
</evidence>
<protein>
    <submittedName>
        <fullName evidence="3">Maleylpyruvate isomerase family mycothiol-dependent enzyme</fullName>
    </submittedName>
</protein>
<dbReference type="InterPro" id="IPR024344">
    <property type="entry name" value="MDMPI_metal-binding"/>
</dbReference>
<dbReference type="SUPFAM" id="SSF109854">
    <property type="entry name" value="DinB/YfiT-like putative metalloenzymes"/>
    <property type="match status" value="1"/>
</dbReference>
<dbReference type="Proteomes" id="UP000538929">
    <property type="component" value="Unassembled WGS sequence"/>
</dbReference>
<evidence type="ECO:0000259" key="1">
    <source>
        <dbReference type="Pfam" id="PF07398"/>
    </source>
</evidence>
<dbReference type="Pfam" id="PF07398">
    <property type="entry name" value="MDMPI_C"/>
    <property type="match status" value="1"/>
</dbReference>
<dbReference type="EMBL" id="VKHT01000469">
    <property type="protein sequence ID" value="MBB0245365.1"/>
    <property type="molecule type" value="Genomic_DNA"/>
</dbReference>
<dbReference type="SUPFAM" id="SSF55718">
    <property type="entry name" value="SCP-like"/>
    <property type="match status" value="1"/>
</dbReference>
<dbReference type="Gene3D" id="3.30.1050.20">
    <property type="match status" value="1"/>
</dbReference>
<sequence>MSRPEAELDALADAGDRLLAHLDDLSDNAVVAPSQLPGWTRGHVLTHLARNADALMEVLAGRPMYASAEAREEDIERGARRSAAEQLSDLRAAGDRLAEALNRLPGDRWGDTVELRNGVTDTVASLPWRRWVEVELHLVDLDLGHTIADLPGDFTDRALPWLTRRFADRPDVEPIEVRAEDGRSWRTGRTGGEPVVVTGGPAALTGWLTGRTAGTGLTASTELPRVPAL</sequence>
<accession>A0A7W3Y2I1</accession>
<dbReference type="RefSeq" id="WP_182606860.1">
    <property type="nucleotide sequence ID" value="NZ_VKHT01000469.1"/>
</dbReference>
<feature type="domain" description="Mycothiol-dependent maleylpyruvate isomerase metal-binding" evidence="2">
    <location>
        <begin position="11"/>
        <end position="141"/>
    </location>
</feature>